<proteinExistence type="predicted"/>
<evidence type="ECO:0000256" key="1">
    <source>
        <dbReference type="SAM" id="Phobius"/>
    </source>
</evidence>
<protein>
    <submittedName>
        <fullName evidence="2">Uncharacterized protein</fullName>
    </submittedName>
</protein>
<name>A0A5J6MS53_9PROT</name>
<evidence type="ECO:0000313" key="2">
    <source>
        <dbReference type="EMBL" id="QEX20163.1"/>
    </source>
</evidence>
<keyword evidence="3" id="KW-1185">Reference proteome</keyword>
<dbReference type="AlphaFoldDB" id="A0A5J6MS53"/>
<feature type="transmembrane region" description="Helical" evidence="1">
    <location>
        <begin position="131"/>
        <end position="151"/>
    </location>
</feature>
<organism evidence="2 3">
    <name type="scientific">Hypericibacter adhaerens</name>
    <dbReference type="NCBI Taxonomy" id="2602016"/>
    <lineage>
        <taxon>Bacteria</taxon>
        <taxon>Pseudomonadati</taxon>
        <taxon>Pseudomonadota</taxon>
        <taxon>Alphaproteobacteria</taxon>
        <taxon>Rhodospirillales</taxon>
        <taxon>Dongiaceae</taxon>
        <taxon>Hypericibacter</taxon>
    </lineage>
</organism>
<feature type="transmembrane region" description="Helical" evidence="1">
    <location>
        <begin position="88"/>
        <end position="105"/>
    </location>
</feature>
<accession>A0A5J6MS53</accession>
<dbReference type="Proteomes" id="UP000325797">
    <property type="component" value="Chromosome"/>
</dbReference>
<dbReference type="OrthoDB" id="7353427at2"/>
<feature type="transmembrane region" description="Helical" evidence="1">
    <location>
        <begin position="21"/>
        <end position="40"/>
    </location>
</feature>
<keyword evidence="1" id="KW-1133">Transmembrane helix</keyword>
<dbReference type="EMBL" id="CP042582">
    <property type="protein sequence ID" value="QEX20163.1"/>
    <property type="molecule type" value="Genomic_DNA"/>
</dbReference>
<gene>
    <name evidence="2" type="ORF">FRZ61_00770</name>
</gene>
<keyword evidence="1" id="KW-0812">Transmembrane</keyword>
<evidence type="ECO:0000313" key="3">
    <source>
        <dbReference type="Proteomes" id="UP000325797"/>
    </source>
</evidence>
<dbReference type="RefSeq" id="WP_151114427.1">
    <property type="nucleotide sequence ID" value="NZ_CP042582.1"/>
</dbReference>
<reference evidence="2 3" key="1">
    <citation type="submission" date="2019-08" db="EMBL/GenBank/DDBJ databases">
        <title>Hyperibacter terrae gen. nov., sp. nov. and Hyperibacter viscosus sp. nov., two new members in the family Rhodospirillaceae isolated from the rhizosphere of Hypericum perforatum.</title>
        <authorList>
            <person name="Noviana Z."/>
        </authorList>
    </citation>
    <scope>NUCLEOTIDE SEQUENCE [LARGE SCALE GENOMIC DNA]</scope>
    <source>
        <strain evidence="2 3">R5959</strain>
    </source>
</reference>
<sequence>MATPRLVAFFIKEFKEVIPPTLFFLAGFNLIVLTTQLILADYLAGYWAGLGNFLLATTAALVVGKAVLVTNHMPFLRRYDNAPLIRPVLFKTFVYWAIVFLVRFLEHLVRYLTDGGTLAGLPDYVALHFSWQRFAAIQIWIFVLFLIYTLFSELNELFGQGELYKILFTRRSSELKLSRRQRIRTLVRLNELTAAHGLAELRDPASAAHAEMVGLIQGLTTKTPGASRPAA</sequence>
<feature type="transmembrane region" description="Helical" evidence="1">
    <location>
        <begin position="46"/>
        <end position="68"/>
    </location>
</feature>
<dbReference type="KEGG" id="hadh:FRZ61_00770"/>
<keyword evidence="1" id="KW-0472">Membrane</keyword>